<evidence type="ECO:0000256" key="4">
    <source>
        <dbReference type="ARBA" id="ARBA00022679"/>
    </source>
</evidence>
<feature type="site" description="mRNA cap binding" evidence="12">
    <location>
        <position position="83"/>
    </location>
</feature>
<dbReference type="PANTHER" id="PTHR12189">
    <property type="entry name" value="MRNA GUANINE-7- METHYLTRANSFERASE"/>
    <property type="match status" value="1"/>
</dbReference>
<evidence type="ECO:0000256" key="10">
    <source>
        <dbReference type="PIRNR" id="PIRNR028762"/>
    </source>
</evidence>
<gene>
    <name evidence="15" type="ORF">HDID_LOCUS5423</name>
    <name evidence="16" type="ORF">WMSIL1_LOCUS7302</name>
</gene>
<keyword evidence="5 10" id="KW-0949">S-adenosyl-L-methionine</keyword>
<feature type="binding site" evidence="11">
    <location>
        <position position="147"/>
    </location>
    <ligand>
        <name>S-adenosyl-L-methionine</name>
        <dbReference type="ChEBI" id="CHEBI:59789"/>
    </ligand>
</feature>
<comment type="subcellular location">
    <subcellularLocation>
        <location evidence="1 10">Nucleus</location>
    </subcellularLocation>
</comment>
<feature type="binding site" evidence="12">
    <location>
        <begin position="44"/>
        <end position="45"/>
    </location>
    <ligand>
        <name>mRNA</name>
        <dbReference type="ChEBI" id="CHEBI:33699"/>
    </ligand>
</feature>
<evidence type="ECO:0000313" key="19">
    <source>
        <dbReference type="WBParaSite" id="HDID_0000542501-mRNA-1"/>
    </source>
</evidence>
<evidence type="ECO:0000256" key="7">
    <source>
        <dbReference type="ARBA" id="ARBA00023042"/>
    </source>
</evidence>
<dbReference type="Pfam" id="PF03291">
    <property type="entry name" value="mRNA_G-N7_MeTrfase"/>
    <property type="match status" value="1"/>
</dbReference>
<dbReference type="InterPro" id="IPR016899">
    <property type="entry name" value="mRNA_G-N7_MeTrfase_euk"/>
</dbReference>
<dbReference type="GO" id="GO:0004482">
    <property type="term" value="F:mRNA 5'-cap (guanine-N7-)-methyltransferase activity"/>
    <property type="evidence" value="ECO:0007669"/>
    <property type="project" value="UniProtKB-EC"/>
</dbReference>
<evidence type="ECO:0000256" key="13">
    <source>
        <dbReference type="SAM" id="MobiDB-lite"/>
    </source>
</evidence>
<dbReference type="PROSITE" id="PS51562">
    <property type="entry name" value="RNA_CAP0_MT"/>
    <property type="match status" value="1"/>
</dbReference>
<evidence type="ECO:0000313" key="15">
    <source>
        <dbReference type="EMBL" id="VDL57741.1"/>
    </source>
</evidence>
<feature type="site" description="mRNA cap binding" evidence="12">
    <location>
        <position position="77"/>
    </location>
</feature>
<keyword evidence="4 10" id="KW-0808">Transferase</keyword>
<dbReference type="EMBL" id="UYSG01002783">
    <property type="protein sequence ID" value="VDL57741.1"/>
    <property type="molecule type" value="Genomic_DNA"/>
</dbReference>
<dbReference type="InterPro" id="IPR004971">
    <property type="entry name" value="mRNA_G-N7_MeTrfase_dom"/>
</dbReference>
<keyword evidence="2 10" id="KW-0489">Methyltransferase</keyword>
<evidence type="ECO:0000256" key="9">
    <source>
        <dbReference type="ARBA" id="ARBA00044712"/>
    </source>
</evidence>
<dbReference type="CDD" id="cd02440">
    <property type="entry name" value="AdoMet_MTases"/>
    <property type="match status" value="1"/>
</dbReference>
<dbReference type="InterPro" id="IPR039753">
    <property type="entry name" value="RG7MT1"/>
</dbReference>
<keyword evidence="7 10" id="KW-0506">mRNA capping</keyword>
<dbReference type="Gene3D" id="3.40.50.150">
    <property type="entry name" value="Vaccinia Virus protein VP39"/>
    <property type="match status" value="1"/>
</dbReference>
<protein>
    <recommendedName>
        <fullName evidence="10">mRNA cap guanine-N(7) methyltransferase</fullName>
        <ecNumber evidence="10">2.1.1.56</ecNumber>
    </recommendedName>
    <alternativeName>
        <fullName evidence="10">mRNA (guanine-N(7))-methyltransferase</fullName>
    </alternativeName>
    <alternativeName>
        <fullName evidence="10">mRNA cap methyltransferase</fullName>
    </alternativeName>
</protein>
<sequence>MNSSDNIPVSNFVKGFYDAAAQDRGNISLSQRKKSRIYYMRNLNNWIKGSLIARHIDLTFEKKHKSDVNVLDFCCGKGGDQKKWQVGRVGHVTFVDISSSSIDICRERYETLRSKDGRRVLYSADFIVHDCTTPLKLDRFYSIVNCQFALHYAFESIEKARTMLQNGSQALEVGGYFLITVPNAYEIIRRLQQSEDKRSFGNSVYKITFDEPFVDVNQPPALFGARYHFHLEDVVDCPEYLVYPPLLVAMAKEVSLQCVQGPTPFADFFKKVTSDSRSEGMDLLRTMDALESWFPPEESLLTLDSFPHGRSDRRRSPIGSQDLNGVRRDRSRSPMQEYGSRSLVAKDEPGAYRYVEEKQDRLRLPVGTISFPEWEAFCTYCVFVFKKVATSNNVII</sequence>
<dbReference type="PIRSF" id="PIRSF028762">
    <property type="entry name" value="ABD1"/>
    <property type="match status" value="1"/>
</dbReference>
<dbReference type="STRING" id="6216.A0A0R3SKG0"/>
<comment type="similarity">
    <text evidence="10">Belongs to the class I-like SAM-binding methyltransferase superfamily. mRNA cap 0 methyltransferase family.</text>
</comment>
<dbReference type="WBParaSite" id="HDID_0000542501-mRNA-1">
    <property type="protein sequence ID" value="HDID_0000542501-mRNA-1"/>
    <property type="gene ID" value="HDID_0000542501"/>
</dbReference>
<dbReference type="OrthoDB" id="10248867at2759"/>
<feature type="binding site" evidence="11">
    <location>
        <position position="96"/>
    </location>
    <ligand>
        <name>S-adenosyl-L-methionine</name>
        <dbReference type="ChEBI" id="CHEBI:59789"/>
    </ligand>
</feature>
<dbReference type="PANTHER" id="PTHR12189:SF2">
    <property type="entry name" value="MRNA CAP GUANINE-N7 METHYLTRANSFERASE"/>
    <property type="match status" value="1"/>
</dbReference>
<accession>A0A0R3SKG0</accession>
<reference evidence="16 18" key="3">
    <citation type="submission" date="2019-07" db="EMBL/GenBank/DDBJ databases">
        <authorList>
            <person name="Jastrzebski P J."/>
            <person name="Paukszto L."/>
            <person name="Jastrzebski P J."/>
        </authorList>
    </citation>
    <scope>NUCLEOTIDE SEQUENCE [LARGE SCALE GENOMIC DNA]</scope>
    <source>
        <strain evidence="16 18">WMS-il1</strain>
    </source>
</reference>
<comment type="catalytic activity">
    <reaction evidence="9">
        <text>a 5'-end (5'-triphosphoguanosine)-ribonucleoside in mRNA + S-adenosyl-L-methionine = a 5'-end (N(7)-methyl 5'-triphosphoguanosine)-ribonucleoside in mRNA + S-adenosyl-L-homocysteine</text>
        <dbReference type="Rhea" id="RHEA:67008"/>
        <dbReference type="Rhea" id="RHEA-COMP:17166"/>
        <dbReference type="Rhea" id="RHEA-COMP:17167"/>
        <dbReference type="ChEBI" id="CHEBI:57856"/>
        <dbReference type="ChEBI" id="CHEBI:59789"/>
        <dbReference type="ChEBI" id="CHEBI:156461"/>
        <dbReference type="ChEBI" id="CHEBI:167617"/>
        <dbReference type="EC" id="2.1.1.56"/>
    </reaction>
</comment>
<dbReference type="InterPro" id="IPR029063">
    <property type="entry name" value="SAM-dependent_MTases_sf"/>
</dbReference>
<reference evidence="19" key="1">
    <citation type="submission" date="2017-02" db="UniProtKB">
        <authorList>
            <consortium name="WormBaseParasite"/>
        </authorList>
    </citation>
    <scope>IDENTIFICATION</scope>
</reference>
<dbReference type="Proteomes" id="UP000274504">
    <property type="component" value="Unassembled WGS sequence"/>
</dbReference>
<evidence type="ECO:0000256" key="3">
    <source>
        <dbReference type="ARBA" id="ARBA00022664"/>
    </source>
</evidence>
<dbReference type="EC" id="2.1.1.56" evidence="10"/>
<evidence type="ECO:0000313" key="16">
    <source>
        <dbReference type="EMBL" id="VUZ47816.1"/>
    </source>
</evidence>
<dbReference type="EMBL" id="CABIJS010000256">
    <property type="protein sequence ID" value="VUZ47816.1"/>
    <property type="molecule type" value="Genomic_DNA"/>
</dbReference>
<proteinExistence type="inferred from homology"/>
<dbReference type="GO" id="GO:0003723">
    <property type="term" value="F:RNA binding"/>
    <property type="evidence" value="ECO:0007669"/>
    <property type="project" value="UniProtKB-KW"/>
</dbReference>
<evidence type="ECO:0000256" key="1">
    <source>
        <dbReference type="ARBA" id="ARBA00004123"/>
    </source>
</evidence>
<organism evidence="19">
    <name type="scientific">Hymenolepis diminuta</name>
    <name type="common">Rat tapeworm</name>
    <dbReference type="NCBI Taxonomy" id="6216"/>
    <lineage>
        <taxon>Eukaryota</taxon>
        <taxon>Metazoa</taxon>
        <taxon>Spiralia</taxon>
        <taxon>Lophotrochozoa</taxon>
        <taxon>Platyhelminthes</taxon>
        <taxon>Cestoda</taxon>
        <taxon>Eucestoda</taxon>
        <taxon>Cyclophyllidea</taxon>
        <taxon>Hymenolepididae</taxon>
        <taxon>Hymenolepis</taxon>
    </lineage>
</organism>
<dbReference type="SUPFAM" id="SSF53335">
    <property type="entry name" value="S-adenosyl-L-methionine-dependent methyltransferases"/>
    <property type="match status" value="1"/>
</dbReference>
<keyword evidence="6 10" id="KW-0694">RNA-binding</keyword>
<feature type="site" description="mRNA cap binding" evidence="12">
    <location>
        <position position="151"/>
    </location>
</feature>
<feature type="binding site" evidence="11">
    <location>
        <position position="48"/>
    </location>
    <ligand>
        <name>S-adenosyl-L-methionine</name>
        <dbReference type="ChEBI" id="CHEBI:59789"/>
    </ligand>
</feature>
<dbReference type="AlphaFoldDB" id="A0A0R3SKG0"/>
<feature type="region of interest" description="Disordered" evidence="13">
    <location>
        <begin position="304"/>
        <end position="340"/>
    </location>
</feature>
<evidence type="ECO:0000256" key="6">
    <source>
        <dbReference type="ARBA" id="ARBA00022884"/>
    </source>
</evidence>
<keyword evidence="3 10" id="KW-0507">mRNA processing</keyword>
<evidence type="ECO:0000256" key="2">
    <source>
        <dbReference type="ARBA" id="ARBA00022603"/>
    </source>
</evidence>
<dbReference type="Proteomes" id="UP000321570">
    <property type="component" value="Unassembled WGS sequence"/>
</dbReference>
<evidence type="ECO:0000313" key="17">
    <source>
        <dbReference type="Proteomes" id="UP000274504"/>
    </source>
</evidence>
<evidence type="ECO:0000256" key="11">
    <source>
        <dbReference type="PIRSR" id="PIRSR028762-1"/>
    </source>
</evidence>
<feature type="domain" description="MRNA cap 0 methyltransferase" evidence="14">
    <location>
        <begin position="35"/>
        <end position="388"/>
    </location>
</feature>
<feature type="site" description="mRNA cap binding" evidence="12">
    <location>
        <position position="380"/>
    </location>
</feature>
<evidence type="ECO:0000259" key="14">
    <source>
        <dbReference type="PROSITE" id="PS51562"/>
    </source>
</evidence>
<dbReference type="GO" id="GO:0005634">
    <property type="term" value="C:nucleus"/>
    <property type="evidence" value="ECO:0007669"/>
    <property type="project" value="UniProtKB-SubCell"/>
</dbReference>
<keyword evidence="18" id="KW-1185">Reference proteome</keyword>
<evidence type="ECO:0000256" key="5">
    <source>
        <dbReference type="ARBA" id="ARBA00022691"/>
    </source>
</evidence>
<keyword evidence="8 10" id="KW-0539">Nucleus</keyword>
<feature type="site" description="mRNA cap binding" evidence="12">
    <location>
        <position position="108"/>
    </location>
</feature>
<evidence type="ECO:0000256" key="12">
    <source>
        <dbReference type="PIRSR" id="PIRSR028762-2"/>
    </source>
</evidence>
<feature type="site" description="mRNA cap binding" evidence="12">
    <location>
        <position position="239"/>
    </location>
</feature>
<name>A0A0R3SKG0_HYMDI</name>
<reference evidence="15 17" key="2">
    <citation type="submission" date="2018-11" db="EMBL/GenBank/DDBJ databases">
        <authorList>
            <consortium name="Pathogen Informatics"/>
        </authorList>
    </citation>
    <scope>NUCLEOTIDE SEQUENCE [LARGE SCALE GENOMIC DNA]</scope>
</reference>
<feature type="binding site" evidence="11">
    <location>
        <position position="130"/>
    </location>
    <ligand>
        <name>S-adenosyl-L-methionine</name>
        <dbReference type="ChEBI" id="CHEBI:59789"/>
    </ligand>
</feature>
<evidence type="ECO:0000313" key="18">
    <source>
        <dbReference type="Proteomes" id="UP000321570"/>
    </source>
</evidence>
<feature type="binding site" evidence="11">
    <location>
        <position position="152"/>
    </location>
    <ligand>
        <name>S-adenosyl-L-methionine</name>
        <dbReference type="ChEBI" id="CHEBI:59789"/>
    </ligand>
</feature>
<evidence type="ECO:0000256" key="8">
    <source>
        <dbReference type="ARBA" id="ARBA00023242"/>
    </source>
</evidence>
<feature type="binding site" evidence="11">
    <location>
        <position position="74"/>
    </location>
    <ligand>
        <name>S-adenosyl-L-methionine</name>
        <dbReference type="ChEBI" id="CHEBI:59789"/>
    </ligand>
</feature>